<evidence type="ECO:0000256" key="3">
    <source>
        <dbReference type="ARBA" id="ARBA00023136"/>
    </source>
</evidence>
<feature type="transmembrane region" description="Helical" evidence="4">
    <location>
        <begin position="287"/>
        <end position="306"/>
    </location>
</feature>
<feature type="transmembrane region" description="Helical" evidence="4">
    <location>
        <begin position="259"/>
        <end position="280"/>
    </location>
</feature>
<keyword evidence="7" id="KW-1185">Reference proteome</keyword>
<reference evidence="6 7" key="1">
    <citation type="submission" date="2019-06" db="EMBL/GenBank/DDBJ databases">
        <title>New taxonomy in bacterial strain CC-CFT640, isolated from vineyard.</title>
        <authorList>
            <person name="Lin S.-Y."/>
            <person name="Tsai C.-F."/>
            <person name="Young C.-C."/>
        </authorList>
    </citation>
    <scope>NUCLEOTIDE SEQUENCE [LARGE SCALE GENOMIC DNA]</scope>
    <source>
        <strain evidence="6 7">CC-CFT640</strain>
    </source>
</reference>
<evidence type="ECO:0000313" key="6">
    <source>
        <dbReference type="EMBL" id="TXL70678.1"/>
    </source>
</evidence>
<sequence>MDASASPPSRLQPAAALTPFWVVVGLAMGPLVTLGLARFAYALLLPPMRTALDWSFTDAGAMNAANAAGYLAGALVASPIGRWLGEKRTFALGLLITDAALVLCGLTTVFTLLLWLRLLAGFTGALAFVLGATLATAAAAGGSPARAPTLLGVYVAGSGIGIIASALAVPPLLDAIGWRGGWLALGGLGLVASLYGWLVLGRTPVPPTAADGARGGWSLRLMACQLVAYTLFGAGYIAYITFIIAFLRHDRGFSSSGVTLFWAVLGLASIIAAFAWGSVLGRLKGGWGTTVTTSVLAVGAALPLLWPTPAGAYASAVLFGGSFLAVVTAVTSFARRAARPHAWTAAIAALTIAFGIGQCIGPVLSGVLSDGPGGVRIGLWLSVGILAAAAIVAAFQPEPRADR</sequence>
<keyword evidence="2 4" id="KW-1133">Transmembrane helix</keyword>
<feature type="transmembrane region" description="Helical" evidence="4">
    <location>
        <begin position="221"/>
        <end position="247"/>
    </location>
</feature>
<evidence type="ECO:0000259" key="5">
    <source>
        <dbReference type="PROSITE" id="PS50850"/>
    </source>
</evidence>
<dbReference type="SUPFAM" id="SSF103473">
    <property type="entry name" value="MFS general substrate transporter"/>
    <property type="match status" value="1"/>
</dbReference>
<dbReference type="InterPro" id="IPR010645">
    <property type="entry name" value="MFS_4"/>
</dbReference>
<dbReference type="InterPro" id="IPR036259">
    <property type="entry name" value="MFS_trans_sf"/>
</dbReference>
<dbReference type="GO" id="GO:0005886">
    <property type="term" value="C:plasma membrane"/>
    <property type="evidence" value="ECO:0007669"/>
    <property type="project" value="TreeGrafter"/>
</dbReference>
<feature type="transmembrane region" description="Helical" evidence="4">
    <location>
        <begin position="312"/>
        <end position="330"/>
    </location>
</feature>
<dbReference type="PANTHER" id="PTHR23537">
    <property type="match status" value="1"/>
</dbReference>
<organism evidence="6 7">
    <name type="scientific">Vineibacter terrae</name>
    <dbReference type="NCBI Taxonomy" id="2586908"/>
    <lineage>
        <taxon>Bacteria</taxon>
        <taxon>Pseudomonadati</taxon>
        <taxon>Pseudomonadota</taxon>
        <taxon>Alphaproteobacteria</taxon>
        <taxon>Hyphomicrobiales</taxon>
        <taxon>Vineibacter</taxon>
    </lineage>
</organism>
<evidence type="ECO:0000313" key="7">
    <source>
        <dbReference type="Proteomes" id="UP000321638"/>
    </source>
</evidence>
<dbReference type="RefSeq" id="WP_147851356.1">
    <property type="nucleotide sequence ID" value="NZ_VDUZ01000055.1"/>
</dbReference>
<keyword evidence="3 4" id="KW-0472">Membrane</keyword>
<feature type="transmembrane region" description="Helical" evidence="4">
    <location>
        <begin position="149"/>
        <end position="169"/>
    </location>
</feature>
<feature type="transmembrane region" description="Helical" evidence="4">
    <location>
        <begin position="377"/>
        <end position="395"/>
    </location>
</feature>
<evidence type="ECO:0000256" key="2">
    <source>
        <dbReference type="ARBA" id="ARBA00022989"/>
    </source>
</evidence>
<evidence type="ECO:0000256" key="1">
    <source>
        <dbReference type="ARBA" id="ARBA00022692"/>
    </source>
</evidence>
<dbReference type="OrthoDB" id="9797953at2"/>
<evidence type="ECO:0000256" key="4">
    <source>
        <dbReference type="SAM" id="Phobius"/>
    </source>
</evidence>
<dbReference type="Gene3D" id="1.20.1250.20">
    <property type="entry name" value="MFS general substrate transporter like domains"/>
    <property type="match status" value="2"/>
</dbReference>
<dbReference type="EMBL" id="VDUZ01000055">
    <property type="protein sequence ID" value="TXL70678.1"/>
    <property type="molecule type" value="Genomic_DNA"/>
</dbReference>
<feature type="transmembrane region" description="Helical" evidence="4">
    <location>
        <begin position="342"/>
        <end position="365"/>
    </location>
</feature>
<dbReference type="AlphaFoldDB" id="A0A5C8PB70"/>
<feature type="transmembrane region" description="Helical" evidence="4">
    <location>
        <begin position="20"/>
        <end position="44"/>
    </location>
</feature>
<feature type="transmembrane region" description="Helical" evidence="4">
    <location>
        <begin position="122"/>
        <end position="142"/>
    </location>
</feature>
<feature type="transmembrane region" description="Helical" evidence="4">
    <location>
        <begin position="181"/>
        <end position="200"/>
    </location>
</feature>
<feature type="transmembrane region" description="Helical" evidence="4">
    <location>
        <begin position="91"/>
        <end position="116"/>
    </location>
</feature>
<gene>
    <name evidence="6" type="ORF">FHP25_33455</name>
</gene>
<name>A0A5C8PB70_9HYPH</name>
<dbReference type="GO" id="GO:0022857">
    <property type="term" value="F:transmembrane transporter activity"/>
    <property type="evidence" value="ECO:0007669"/>
    <property type="project" value="InterPro"/>
</dbReference>
<dbReference type="PANTHER" id="PTHR23537:SF1">
    <property type="entry name" value="SUGAR TRANSPORTER"/>
    <property type="match status" value="1"/>
</dbReference>
<dbReference type="InterPro" id="IPR020846">
    <property type="entry name" value="MFS_dom"/>
</dbReference>
<keyword evidence="1 4" id="KW-0812">Transmembrane</keyword>
<dbReference type="PROSITE" id="PS50850">
    <property type="entry name" value="MFS"/>
    <property type="match status" value="1"/>
</dbReference>
<dbReference type="Proteomes" id="UP000321638">
    <property type="component" value="Unassembled WGS sequence"/>
</dbReference>
<feature type="transmembrane region" description="Helical" evidence="4">
    <location>
        <begin position="64"/>
        <end position="84"/>
    </location>
</feature>
<proteinExistence type="predicted"/>
<feature type="domain" description="Major facilitator superfamily (MFS) profile" evidence="5">
    <location>
        <begin position="23"/>
        <end position="402"/>
    </location>
</feature>
<comment type="caution">
    <text evidence="6">The sequence shown here is derived from an EMBL/GenBank/DDBJ whole genome shotgun (WGS) entry which is preliminary data.</text>
</comment>
<dbReference type="Pfam" id="PF06779">
    <property type="entry name" value="MFS_4"/>
    <property type="match status" value="1"/>
</dbReference>
<accession>A0A5C8PB70</accession>
<protein>
    <submittedName>
        <fullName evidence="6">YbfB/YjiJ family MFS transporter</fullName>
    </submittedName>
</protein>